<name>A0A1Y4LXM3_9FIRM</name>
<comment type="caution">
    <text evidence="1">The sequence shown here is derived from an EMBL/GenBank/DDBJ whole genome shotgun (WGS) entry which is preliminary data.</text>
</comment>
<evidence type="ECO:0008006" key="3">
    <source>
        <dbReference type="Google" id="ProtNLM"/>
    </source>
</evidence>
<sequence length="90" mass="10730">MRELLPLGSVVSLYNGTKKLMVIGRIQKAVESDEVYDYSACLWPQGYINKDYVYLFNQEDIRCLYHIGHQDTEEFNFRFILDEEMKKIEK</sequence>
<keyword evidence="2" id="KW-1185">Reference proteome</keyword>
<dbReference type="RefSeq" id="WP_015535836.1">
    <property type="nucleotide sequence ID" value="NZ_JADNEE010000005.1"/>
</dbReference>
<reference evidence="2" key="1">
    <citation type="submission" date="2017-04" db="EMBL/GenBank/DDBJ databases">
        <title>Function of individual gut microbiota members based on whole genome sequencing of pure cultures obtained from chicken caecum.</title>
        <authorList>
            <person name="Medvecky M."/>
            <person name="Cejkova D."/>
            <person name="Polansky O."/>
            <person name="Karasova D."/>
            <person name="Kubasova T."/>
            <person name="Cizek A."/>
            <person name="Rychlik I."/>
        </authorList>
    </citation>
    <scope>NUCLEOTIDE SEQUENCE [LARGE SCALE GENOMIC DNA]</scope>
    <source>
        <strain evidence="2">An178</strain>
    </source>
</reference>
<protein>
    <recommendedName>
        <fullName evidence="3">DUF4176 domain-containing protein</fullName>
    </recommendedName>
</protein>
<evidence type="ECO:0000313" key="2">
    <source>
        <dbReference type="Proteomes" id="UP000195447"/>
    </source>
</evidence>
<dbReference type="Pfam" id="PF13780">
    <property type="entry name" value="DUF4176"/>
    <property type="match status" value="1"/>
</dbReference>
<proteinExistence type="predicted"/>
<evidence type="ECO:0000313" key="1">
    <source>
        <dbReference type="EMBL" id="OUP61337.1"/>
    </source>
</evidence>
<gene>
    <name evidence="1" type="ORF">B5F14_03225</name>
</gene>
<dbReference type="AlphaFoldDB" id="A0A1Y4LXM3"/>
<dbReference type="InterPro" id="IPR025233">
    <property type="entry name" value="DUF4176"/>
</dbReference>
<dbReference type="EMBL" id="NFKM01000004">
    <property type="protein sequence ID" value="OUP61337.1"/>
    <property type="molecule type" value="Genomic_DNA"/>
</dbReference>
<organism evidence="1 2">
    <name type="scientific">Faecalitalea cylindroides</name>
    <dbReference type="NCBI Taxonomy" id="39483"/>
    <lineage>
        <taxon>Bacteria</taxon>
        <taxon>Bacillati</taxon>
        <taxon>Bacillota</taxon>
        <taxon>Erysipelotrichia</taxon>
        <taxon>Erysipelotrichales</taxon>
        <taxon>Erysipelotrichaceae</taxon>
        <taxon>Faecalitalea</taxon>
    </lineage>
</organism>
<accession>A0A1Y4LXM3</accession>
<dbReference type="Proteomes" id="UP000195447">
    <property type="component" value="Unassembled WGS sequence"/>
</dbReference>